<dbReference type="Pfam" id="PF13098">
    <property type="entry name" value="Thioredoxin_2"/>
    <property type="match status" value="1"/>
</dbReference>
<dbReference type="RefSeq" id="WP_344773044.1">
    <property type="nucleotide sequence ID" value="NZ_BAABBX010000002.1"/>
</dbReference>
<keyword evidence="3" id="KW-1185">Reference proteome</keyword>
<dbReference type="Proteomes" id="UP001500213">
    <property type="component" value="Unassembled WGS sequence"/>
</dbReference>
<proteinExistence type="predicted"/>
<dbReference type="PROSITE" id="PS51352">
    <property type="entry name" value="THIOREDOXIN_2"/>
    <property type="match status" value="1"/>
</dbReference>
<organism evidence="2 3">
    <name type="scientific">Gryllotalpicola kribbensis</name>
    <dbReference type="NCBI Taxonomy" id="993084"/>
    <lineage>
        <taxon>Bacteria</taxon>
        <taxon>Bacillati</taxon>
        <taxon>Actinomycetota</taxon>
        <taxon>Actinomycetes</taxon>
        <taxon>Micrococcales</taxon>
        <taxon>Microbacteriaceae</taxon>
        <taxon>Gryllotalpicola</taxon>
    </lineage>
</organism>
<evidence type="ECO:0000313" key="2">
    <source>
        <dbReference type="EMBL" id="GAA4183488.1"/>
    </source>
</evidence>
<reference evidence="3" key="1">
    <citation type="journal article" date="2019" name="Int. J. Syst. Evol. Microbiol.">
        <title>The Global Catalogue of Microorganisms (GCM) 10K type strain sequencing project: providing services to taxonomists for standard genome sequencing and annotation.</title>
        <authorList>
            <consortium name="The Broad Institute Genomics Platform"/>
            <consortium name="The Broad Institute Genome Sequencing Center for Infectious Disease"/>
            <person name="Wu L."/>
            <person name="Ma J."/>
        </authorList>
    </citation>
    <scope>NUCLEOTIDE SEQUENCE [LARGE SCALE GENOMIC DNA]</scope>
    <source>
        <strain evidence="3">JCM 17593</strain>
    </source>
</reference>
<dbReference type="InterPro" id="IPR036249">
    <property type="entry name" value="Thioredoxin-like_sf"/>
</dbReference>
<dbReference type="SUPFAM" id="SSF52833">
    <property type="entry name" value="Thioredoxin-like"/>
    <property type="match status" value="1"/>
</dbReference>
<name>A0ABP8AG90_9MICO</name>
<protein>
    <recommendedName>
        <fullName evidence="1">Thioredoxin domain-containing protein</fullName>
    </recommendedName>
</protein>
<dbReference type="Gene3D" id="3.40.30.10">
    <property type="entry name" value="Glutaredoxin"/>
    <property type="match status" value="1"/>
</dbReference>
<comment type="caution">
    <text evidence="2">The sequence shown here is derived from an EMBL/GenBank/DDBJ whole genome shotgun (WGS) entry which is preliminary data.</text>
</comment>
<evidence type="ECO:0000259" key="1">
    <source>
        <dbReference type="PROSITE" id="PS51352"/>
    </source>
</evidence>
<feature type="domain" description="Thioredoxin" evidence="1">
    <location>
        <begin position="33"/>
        <end position="143"/>
    </location>
</feature>
<dbReference type="EMBL" id="BAABBX010000002">
    <property type="protein sequence ID" value="GAA4183488.1"/>
    <property type="molecule type" value="Genomic_DNA"/>
</dbReference>
<dbReference type="InterPro" id="IPR013766">
    <property type="entry name" value="Thioredoxin_domain"/>
</dbReference>
<dbReference type="CDD" id="cd02947">
    <property type="entry name" value="TRX_family"/>
    <property type="match status" value="1"/>
</dbReference>
<accession>A0ABP8AG90</accession>
<sequence length="152" mass="15905">MSPLAAVLAVVGLVAVTTVVGLVWKARTGRVTTRGRDDAEVVTPADVGADGSFGEKATLLQFSTEFCAYCPATRRLLGGLADRTEGVEHVDVDLTHSPELAQRFNVLQTPTTLLLDGRGAVRARIGGAPRPAELEASLAEILNTPGDDRVAA</sequence>
<gene>
    <name evidence="2" type="ORF">GCM10022288_02820</name>
</gene>
<dbReference type="InterPro" id="IPR012336">
    <property type="entry name" value="Thioredoxin-like_fold"/>
</dbReference>
<evidence type="ECO:0000313" key="3">
    <source>
        <dbReference type="Proteomes" id="UP001500213"/>
    </source>
</evidence>